<name>A0A2P5BWW7_PARAD</name>
<evidence type="ECO:0000259" key="3">
    <source>
        <dbReference type="PROSITE" id="PS50127"/>
    </source>
</evidence>
<dbReference type="SUPFAM" id="SSF54495">
    <property type="entry name" value="UBC-like"/>
    <property type="match status" value="1"/>
</dbReference>
<gene>
    <name evidence="4" type="ORF">PanWU01x14_203640</name>
</gene>
<evidence type="ECO:0000256" key="2">
    <source>
        <dbReference type="ARBA" id="ARBA00022786"/>
    </source>
</evidence>
<dbReference type="InterPro" id="IPR016135">
    <property type="entry name" value="UBQ-conjugating_enzyme/RWD"/>
</dbReference>
<dbReference type="Proteomes" id="UP000237105">
    <property type="component" value="Unassembled WGS sequence"/>
</dbReference>
<organism evidence="4 5">
    <name type="scientific">Parasponia andersonii</name>
    <name type="common">Sponia andersonii</name>
    <dbReference type="NCBI Taxonomy" id="3476"/>
    <lineage>
        <taxon>Eukaryota</taxon>
        <taxon>Viridiplantae</taxon>
        <taxon>Streptophyta</taxon>
        <taxon>Embryophyta</taxon>
        <taxon>Tracheophyta</taxon>
        <taxon>Spermatophyta</taxon>
        <taxon>Magnoliopsida</taxon>
        <taxon>eudicotyledons</taxon>
        <taxon>Gunneridae</taxon>
        <taxon>Pentapetalae</taxon>
        <taxon>rosids</taxon>
        <taxon>fabids</taxon>
        <taxon>Rosales</taxon>
        <taxon>Cannabaceae</taxon>
        <taxon>Parasponia</taxon>
    </lineage>
</organism>
<keyword evidence="5" id="KW-1185">Reference proteome</keyword>
<dbReference type="PANTHER" id="PTHR46116:SF13">
    <property type="entry name" value="UBIQUITIN-CONJUGATING ENZYME E2 24-RELATED"/>
    <property type="match status" value="1"/>
</dbReference>
<sequence length="318" mass="37663">MDNITFKLYGYNDYIATLDPREAQEFYDLIKIELGKVSKTSARSEHEENSERRLYDVEDKEDEIGISFKKFNNFGFVQSPPSDHHFLDLNNFAKLINGALNMSLAKKITKKLEILQIELPSSIYVRVYKARVDLMRVAIVDEKAISNNSHHHGMYFFDISFPRDYPSRPPEAYYYSFGELHPSFDDDQDGKVSFNLLKYWHKWIQLRKEKGSNRKESPILKALIKIQQLISRANSNYDEEKSMITCNDKEVLMQICMAIIRLLKSPPKEFENFVIRYFRKQARRILLNYKACVNNYDDEDLRRLFLKLVRAFEENRAY</sequence>
<protein>
    <submittedName>
        <fullName evidence="4">Ubiquitin-fold modifier-conjugating enzyme</fullName>
    </submittedName>
</protein>
<dbReference type="InterPro" id="IPR000608">
    <property type="entry name" value="UBC"/>
</dbReference>
<accession>A0A2P5BWW7</accession>
<dbReference type="OrthoDB" id="47801at2759"/>
<dbReference type="GO" id="GO:0061631">
    <property type="term" value="F:ubiquitin conjugating enzyme activity"/>
    <property type="evidence" value="ECO:0007669"/>
    <property type="project" value="TreeGrafter"/>
</dbReference>
<dbReference type="PROSITE" id="PS50127">
    <property type="entry name" value="UBC_2"/>
    <property type="match status" value="1"/>
</dbReference>
<dbReference type="EMBL" id="JXTB01000209">
    <property type="protein sequence ID" value="PON53251.1"/>
    <property type="molecule type" value="Genomic_DNA"/>
</dbReference>
<feature type="domain" description="UBC core" evidence="3">
    <location>
        <begin position="103"/>
        <end position="283"/>
    </location>
</feature>
<dbReference type="Gene3D" id="3.10.110.10">
    <property type="entry name" value="Ubiquitin Conjugating Enzyme"/>
    <property type="match status" value="1"/>
</dbReference>
<keyword evidence="2" id="KW-0833">Ubl conjugation pathway</keyword>
<evidence type="ECO:0000313" key="4">
    <source>
        <dbReference type="EMBL" id="PON53251.1"/>
    </source>
</evidence>
<proteinExistence type="predicted"/>
<reference evidence="5" key="1">
    <citation type="submission" date="2016-06" db="EMBL/GenBank/DDBJ databases">
        <title>Parallel loss of symbiosis genes in relatives of nitrogen-fixing non-legume Parasponia.</title>
        <authorList>
            <person name="Van Velzen R."/>
            <person name="Holmer R."/>
            <person name="Bu F."/>
            <person name="Rutten L."/>
            <person name="Van Zeijl A."/>
            <person name="Liu W."/>
            <person name="Santuari L."/>
            <person name="Cao Q."/>
            <person name="Sharma T."/>
            <person name="Shen D."/>
            <person name="Roswanjaya Y."/>
            <person name="Wardhani T."/>
            <person name="Kalhor M.S."/>
            <person name="Jansen J."/>
            <person name="Van den Hoogen J."/>
            <person name="Gungor B."/>
            <person name="Hartog M."/>
            <person name="Hontelez J."/>
            <person name="Verver J."/>
            <person name="Yang W.-C."/>
            <person name="Schijlen E."/>
            <person name="Repin R."/>
            <person name="Schilthuizen M."/>
            <person name="Schranz E."/>
            <person name="Heidstra R."/>
            <person name="Miyata K."/>
            <person name="Fedorova E."/>
            <person name="Kohlen W."/>
            <person name="Bisseling T."/>
            <person name="Smit S."/>
            <person name="Geurts R."/>
        </authorList>
    </citation>
    <scope>NUCLEOTIDE SEQUENCE [LARGE SCALE GENOMIC DNA]</scope>
    <source>
        <strain evidence="5">cv. WU1-14</strain>
    </source>
</reference>
<evidence type="ECO:0000313" key="5">
    <source>
        <dbReference type="Proteomes" id="UP000237105"/>
    </source>
</evidence>
<dbReference type="AlphaFoldDB" id="A0A2P5BWW7"/>
<dbReference type="Pfam" id="PF00179">
    <property type="entry name" value="UQ_con"/>
    <property type="match status" value="1"/>
</dbReference>
<dbReference type="STRING" id="3476.A0A2P5BWW7"/>
<comment type="caution">
    <text evidence="4">The sequence shown here is derived from an EMBL/GenBank/DDBJ whole genome shotgun (WGS) entry which is preliminary data.</text>
</comment>
<evidence type="ECO:0000256" key="1">
    <source>
        <dbReference type="ARBA" id="ARBA00022679"/>
    </source>
</evidence>
<dbReference type="PANTHER" id="PTHR46116">
    <property type="entry name" value="(E3-INDEPENDENT) E2 UBIQUITIN-CONJUGATING ENZYME"/>
    <property type="match status" value="1"/>
</dbReference>
<keyword evidence="1" id="KW-0808">Transferase</keyword>